<evidence type="ECO:0000256" key="5">
    <source>
        <dbReference type="ARBA" id="ARBA00022840"/>
    </source>
</evidence>
<dbReference type="Pfam" id="PF23445">
    <property type="entry name" value="WHD_SNRNP200"/>
    <property type="match status" value="2"/>
</dbReference>
<name>Q6CSU4_KLULA</name>
<dbReference type="PaxDb" id="284590-Q6CSU4"/>
<dbReference type="CDD" id="cd18795">
    <property type="entry name" value="SF2_C_Ski2"/>
    <property type="match status" value="1"/>
</dbReference>
<dbReference type="FunFam" id="1.10.150.20:FF:000013">
    <property type="entry name" value="U5 small nuclear ribonucleoprotein kDa helicase"/>
    <property type="match status" value="1"/>
</dbReference>
<evidence type="ECO:0000259" key="8">
    <source>
        <dbReference type="PROSITE" id="PS51194"/>
    </source>
</evidence>
<reference evidence="9 10" key="1">
    <citation type="journal article" date="2004" name="Nature">
        <title>Genome evolution in yeasts.</title>
        <authorList>
            <consortium name="Genolevures"/>
            <person name="Dujon B."/>
            <person name="Sherman D."/>
            <person name="Fischer G."/>
            <person name="Durrens P."/>
            <person name="Casaregola S."/>
            <person name="Lafontaine I."/>
            <person name="de Montigny J."/>
            <person name="Marck C."/>
            <person name="Neuveglise C."/>
            <person name="Talla E."/>
            <person name="Goffard N."/>
            <person name="Frangeul L."/>
            <person name="Aigle M."/>
            <person name="Anthouard V."/>
            <person name="Babour A."/>
            <person name="Barbe V."/>
            <person name="Barnay S."/>
            <person name="Blanchin S."/>
            <person name="Beckerich J.M."/>
            <person name="Beyne E."/>
            <person name="Bleykasten C."/>
            <person name="Boisrame A."/>
            <person name="Boyer J."/>
            <person name="Cattolico L."/>
            <person name="Confanioleri F."/>
            <person name="de Daruvar A."/>
            <person name="Despons L."/>
            <person name="Fabre E."/>
            <person name="Fairhead C."/>
            <person name="Ferry-Dumazet H."/>
            <person name="Groppi A."/>
            <person name="Hantraye F."/>
            <person name="Hennequin C."/>
            <person name="Jauniaux N."/>
            <person name="Joyet P."/>
            <person name="Kachouri R."/>
            <person name="Kerrest A."/>
            <person name="Koszul R."/>
            <person name="Lemaire M."/>
            <person name="Lesur I."/>
            <person name="Ma L."/>
            <person name="Muller H."/>
            <person name="Nicaud J.M."/>
            <person name="Nikolski M."/>
            <person name="Oztas S."/>
            <person name="Ozier-Kalogeropoulos O."/>
            <person name="Pellenz S."/>
            <person name="Potier S."/>
            <person name="Richard G.F."/>
            <person name="Straub M.L."/>
            <person name="Suleau A."/>
            <person name="Swennene D."/>
            <person name="Tekaia F."/>
            <person name="Wesolowski-Louvel M."/>
            <person name="Westhof E."/>
            <person name="Wirth B."/>
            <person name="Zeniou-Meyer M."/>
            <person name="Zivanovic I."/>
            <person name="Bolotin-Fukuhara M."/>
            <person name="Thierry A."/>
            <person name="Bouchier C."/>
            <person name="Caudron B."/>
            <person name="Scarpelli C."/>
            <person name="Gaillardin C."/>
            <person name="Weissenbach J."/>
            <person name="Wincker P."/>
            <person name="Souciet J.L."/>
        </authorList>
    </citation>
    <scope>NUCLEOTIDE SEQUENCE [LARGE SCALE GENOMIC DNA]</scope>
    <source>
        <strain evidence="10">ATCC 8585 / CBS 2359 / DSM 70799 / NBRC 1267 / NRRL Y-1140 / WM37</strain>
    </source>
</reference>
<keyword evidence="4" id="KW-0347">Helicase</keyword>
<dbReference type="GO" id="GO:0004386">
    <property type="term" value="F:helicase activity"/>
    <property type="evidence" value="ECO:0007669"/>
    <property type="project" value="UniProtKB-KW"/>
</dbReference>
<dbReference type="InterPro" id="IPR036390">
    <property type="entry name" value="WH_DNA-bd_sf"/>
</dbReference>
<feature type="region of interest" description="Disordered" evidence="6">
    <location>
        <begin position="39"/>
        <end position="99"/>
    </location>
</feature>
<feature type="compositionally biased region" description="Polar residues" evidence="6">
    <location>
        <begin position="87"/>
        <end position="96"/>
    </location>
</feature>
<feature type="compositionally biased region" description="Acidic residues" evidence="6">
    <location>
        <begin position="231"/>
        <end position="245"/>
    </location>
</feature>
<keyword evidence="5" id="KW-0067">ATP-binding</keyword>
<dbReference type="Pfam" id="PF00271">
    <property type="entry name" value="Helicase_C"/>
    <property type="match status" value="1"/>
</dbReference>
<dbReference type="InterPro" id="IPR041094">
    <property type="entry name" value="Brr2_helicase_PWI"/>
</dbReference>
<dbReference type="Pfam" id="PF02889">
    <property type="entry name" value="Sec63"/>
    <property type="match status" value="2"/>
</dbReference>
<accession>Q6CSU4</accession>
<dbReference type="InterPro" id="IPR001650">
    <property type="entry name" value="Helicase_C-like"/>
</dbReference>
<dbReference type="Gene3D" id="1.10.3380.10">
    <property type="entry name" value="Sec63 N-terminal domain-like domain"/>
    <property type="match status" value="2"/>
</dbReference>
<dbReference type="InterPro" id="IPR048863">
    <property type="entry name" value="BRR2_plug"/>
</dbReference>
<dbReference type="InterPro" id="IPR050474">
    <property type="entry name" value="Hel308_SKI2-like"/>
</dbReference>
<evidence type="ECO:0000259" key="7">
    <source>
        <dbReference type="PROSITE" id="PS51192"/>
    </source>
</evidence>
<dbReference type="InterPro" id="IPR014001">
    <property type="entry name" value="Helicase_ATP-bd"/>
</dbReference>
<dbReference type="KEGG" id="kla:KLLA0_C17798g"/>
<dbReference type="GO" id="GO:0016787">
    <property type="term" value="F:hydrolase activity"/>
    <property type="evidence" value="ECO:0007669"/>
    <property type="project" value="UniProtKB-KW"/>
</dbReference>
<evidence type="ECO:0000313" key="9">
    <source>
        <dbReference type="EMBL" id="CAH01846.1"/>
    </source>
</evidence>
<dbReference type="OMA" id="MNPKEFN"/>
<evidence type="ECO:0000256" key="3">
    <source>
        <dbReference type="ARBA" id="ARBA00022801"/>
    </source>
</evidence>
<dbReference type="Pfam" id="PF00270">
    <property type="entry name" value="DEAD"/>
    <property type="match status" value="2"/>
</dbReference>
<dbReference type="FunFam" id="1.10.10.10:FF:000024">
    <property type="entry name" value="U5 small nuclear ribonucleoprotein helicase"/>
    <property type="match status" value="1"/>
</dbReference>
<dbReference type="SMART" id="SM00487">
    <property type="entry name" value="DEXDc"/>
    <property type="match status" value="2"/>
</dbReference>
<dbReference type="Gene3D" id="1.10.150.20">
    <property type="entry name" value="5' to 3' exonuclease, C-terminal subdomain"/>
    <property type="match status" value="2"/>
</dbReference>
<feature type="domain" description="Helicase C-terminal" evidence="8">
    <location>
        <begin position="718"/>
        <end position="932"/>
    </location>
</feature>
<dbReference type="SMART" id="SM00490">
    <property type="entry name" value="HELICc"/>
    <property type="match status" value="1"/>
</dbReference>
<dbReference type="GO" id="GO:0006397">
    <property type="term" value="P:mRNA processing"/>
    <property type="evidence" value="ECO:0007669"/>
    <property type="project" value="UniProtKB-ARBA"/>
</dbReference>
<dbReference type="FunFam" id="1.10.3380.10:FF:000001">
    <property type="entry name" value="U5 small nuclear ribonucleoprotein helicase"/>
    <property type="match status" value="1"/>
</dbReference>
<keyword evidence="1" id="KW-0677">Repeat</keyword>
<dbReference type="SUPFAM" id="SSF52540">
    <property type="entry name" value="P-loop containing nucleoside triphosphate hydrolases"/>
    <property type="match status" value="4"/>
</dbReference>
<dbReference type="STRING" id="284590.Q6CSU4"/>
<dbReference type="Gene3D" id="1.10.10.10">
    <property type="entry name" value="Winged helix-like DNA-binding domain superfamily/Winged helix DNA-binding domain"/>
    <property type="match status" value="2"/>
</dbReference>
<dbReference type="InterPro" id="IPR014756">
    <property type="entry name" value="Ig_E-set"/>
</dbReference>
<dbReference type="HOGENOM" id="CLU_000335_1_0_1"/>
<dbReference type="GO" id="GO:0005634">
    <property type="term" value="C:nucleus"/>
    <property type="evidence" value="ECO:0007669"/>
    <property type="project" value="TreeGrafter"/>
</dbReference>
<dbReference type="InterPro" id="IPR036388">
    <property type="entry name" value="WH-like_DNA-bd_sf"/>
</dbReference>
<evidence type="ECO:0000313" key="10">
    <source>
        <dbReference type="Proteomes" id="UP000000598"/>
    </source>
</evidence>
<dbReference type="GO" id="GO:0005524">
    <property type="term" value="F:ATP binding"/>
    <property type="evidence" value="ECO:0007669"/>
    <property type="project" value="UniProtKB-KW"/>
</dbReference>
<dbReference type="InterPro" id="IPR027417">
    <property type="entry name" value="P-loop_NTPase"/>
</dbReference>
<evidence type="ECO:0000256" key="2">
    <source>
        <dbReference type="ARBA" id="ARBA00022741"/>
    </source>
</evidence>
<protein>
    <submittedName>
        <fullName evidence="9">KLLA0C17798p</fullName>
    </submittedName>
</protein>
<dbReference type="SMART" id="SM00973">
    <property type="entry name" value="Sec63"/>
    <property type="match status" value="2"/>
</dbReference>
<dbReference type="FunFam" id="3.40.50.300:FF:000062">
    <property type="entry name" value="U5 small nuclear ribonucleoprotein helicase"/>
    <property type="match status" value="1"/>
</dbReference>
<dbReference type="Pfam" id="PF21188">
    <property type="entry name" value="BRR2_plug"/>
    <property type="match status" value="1"/>
</dbReference>
<evidence type="ECO:0000256" key="1">
    <source>
        <dbReference type="ARBA" id="ARBA00022737"/>
    </source>
</evidence>
<dbReference type="EMBL" id="CR382123">
    <property type="protein sequence ID" value="CAH01846.1"/>
    <property type="molecule type" value="Genomic_DNA"/>
</dbReference>
<proteinExistence type="predicted"/>
<dbReference type="PANTHER" id="PTHR47961">
    <property type="entry name" value="DNA POLYMERASE THETA, PUTATIVE (AFU_ORTHOLOGUE AFUA_1G05260)-RELATED"/>
    <property type="match status" value="1"/>
</dbReference>
<dbReference type="PROSITE" id="PS51192">
    <property type="entry name" value="HELICASE_ATP_BIND_1"/>
    <property type="match status" value="2"/>
</dbReference>
<dbReference type="PIRSF" id="PIRSF039073">
    <property type="entry name" value="BRR2"/>
    <property type="match status" value="1"/>
</dbReference>
<dbReference type="Gene3D" id="2.60.40.150">
    <property type="entry name" value="C2 domain"/>
    <property type="match status" value="2"/>
</dbReference>
<organism evidence="9 10">
    <name type="scientific">Kluyveromyces lactis (strain ATCC 8585 / CBS 2359 / DSM 70799 / NBRC 1267 / NRRL Y-1140 / WM37)</name>
    <name type="common">Yeast</name>
    <name type="synonym">Candida sphaerica</name>
    <dbReference type="NCBI Taxonomy" id="284590"/>
    <lineage>
        <taxon>Eukaryota</taxon>
        <taxon>Fungi</taxon>
        <taxon>Dikarya</taxon>
        <taxon>Ascomycota</taxon>
        <taxon>Saccharomycotina</taxon>
        <taxon>Saccharomycetes</taxon>
        <taxon>Saccharomycetales</taxon>
        <taxon>Saccharomycetaceae</taxon>
        <taxon>Kluyveromyces</taxon>
    </lineage>
</organism>
<dbReference type="InParanoid" id="Q6CSU4"/>
<dbReference type="InterPro" id="IPR004179">
    <property type="entry name" value="Sec63-dom"/>
</dbReference>
<feature type="domain" description="Helicase ATP-binding" evidence="7">
    <location>
        <begin position="501"/>
        <end position="684"/>
    </location>
</feature>
<dbReference type="SUPFAM" id="SSF81296">
    <property type="entry name" value="E set domains"/>
    <property type="match status" value="1"/>
</dbReference>
<keyword evidence="3" id="KW-0378">Hydrolase</keyword>
<keyword evidence="10" id="KW-1185">Reference proteome</keyword>
<dbReference type="SUPFAM" id="SSF158702">
    <property type="entry name" value="Sec63 N-terminal domain-like"/>
    <property type="match status" value="2"/>
</dbReference>
<feature type="region of interest" description="Disordered" evidence="6">
    <location>
        <begin position="231"/>
        <end position="260"/>
    </location>
</feature>
<dbReference type="InterPro" id="IPR035892">
    <property type="entry name" value="C2_domain_sf"/>
</dbReference>
<evidence type="ECO:0000256" key="4">
    <source>
        <dbReference type="ARBA" id="ARBA00022806"/>
    </source>
</evidence>
<dbReference type="InterPro" id="IPR057842">
    <property type="entry name" value="WH_MER3"/>
</dbReference>
<dbReference type="PROSITE" id="PS51194">
    <property type="entry name" value="HELICASE_CTER"/>
    <property type="match status" value="1"/>
</dbReference>
<dbReference type="Pfam" id="PF18149">
    <property type="entry name" value="Helicase_PWI"/>
    <property type="match status" value="1"/>
</dbReference>
<dbReference type="Proteomes" id="UP000000598">
    <property type="component" value="Chromosome C"/>
</dbReference>
<dbReference type="Gene3D" id="3.40.50.300">
    <property type="entry name" value="P-loop containing nucleotide triphosphate hydrolases"/>
    <property type="match status" value="4"/>
</dbReference>
<evidence type="ECO:0000256" key="6">
    <source>
        <dbReference type="SAM" id="MobiDB-lite"/>
    </source>
</evidence>
<dbReference type="GO" id="GO:0003676">
    <property type="term" value="F:nucleic acid binding"/>
    <property type="evidence" value="ECO:0007669"/>
    <property type="project" value="InterPro"/>
</dbReference>
<gene>
    <name evidence="9" type="ORF">KLLA0_C17798g</name>
</gene>
<dbReference type="SUPFAM" id="SSF46785">
    <property type="entry name" value="Winged helix' DNA-binding domain"/>
    <property type="match status" value="1"/>
</dbReference>
<dbReference type="FunCoup" id="Q6CSU4">
    <property type="interactions" value="1395"/>
</dbReference>
<dbReference type="InterPro" id="IPR011545">
    <property type="entry name" value="DEAD/DEAH_box_helicase_dom"/>
</dbReference>
<dbReference type="FunFam" id="3.40.50.300:FF:000102">
    <property type="entry name" value="RNA helicase, activating signal cointegrator 1"/>
    <property type="match status" value="1"/>
</dbReference>
<feature type="domain" description="Helicase ATP-binding" evidence="7">
    <location>
        <begin position="1349"/>
        <end position="1511"/>
    </location>
</feature>
<feature type="compositionally biased region" description="Basic and acidic residues" evidence="6">
    <location>
        <begin position="67"/>
        <end position="85"/>
    </location>
</feature>
<keyword evidence="2" id="KW-0547">Nucleotide-binding</keyword>
<dbReference type="eggNOG" id="KOG0951">
    <property type="taxonomic scope" value="Eukaryota"/>
</dbReference>
<dbReference type="FunFam" id="1.10.10.10:FF:000012">
    <property type="entry name" value="U5 small nuclear ribonucleoprotein helicase"/>
    <property type="match status" value="1"/>
</dbReference>
<dbReference type="PANTHER" id="PTHR47961:SF4">
    <property type="entry name" value="ACTIVATING SIGNAL COINTEGRATOR 1 COMPLEX SUBUNIT 3"/>
    <property type="match status" value="1"/>
</dbReference>
<sequence>MTEDAKERKQKIKEIYRYDEMSNQVLRADRSLIENRTDVHRDAEISQPKSMSGRIRLTEMGSAVKENGLEDNERATAEKEFEKRMKSSSPQQTNSSRLDRTTVLDDITSLNYIPTDDRNTEIYDEITTWCSEILGDDIPHSIIVDATDLIIVTLKQDESVDLESKKKTIEVALDTELDNASFNSLVKLVKSISDYYAESADTGRTVNVAINPNEDDDEAEEEEEPNALLEAVDDVAGEEADEEAGYNEKTDNSNDNFSVRSDIMNNSESLQIQSAAVMEEIIDIKDIDGFYLQRKIRKQLKNIEETKVQEMANNVYDLLANDISEEELTQNLHDIFGPDAKQLIRLIVSNRETLYWGHNLQRSANENIDEILGEMAQRNLSHLVEAYKAKPDSAKRKLNSEPEVGTKKQKIEAEDEPKVIALDDLKLSQNTKFLSDVKISLPENSFKRVKDSYEEIHVPPPKKVDDNFPLVQIESLPKWARSAFPTSETTSLNRIQSEVYPTAFNTDANVLLCAPTGAGKTNVAMLTVLRAMSHYYREERNAFDLKKFKVVYIAPLKALVQEQVREFQRRLHHFGVKVAELTGDSNLSKQQIEETQLLVATPEKWDVITRKSTDTSFHKLVRLIIIDEVHLLHDERGPVIESIVARVLRDTTAEIPTRLVALSATLPNYIDVAKFLHVPDNGLFYFDSTFRPCPLAQQYCGITEKNALKKKNAMNQACYDKLLEAAKEGHQVIIFVHSRKDTARTARWLIQKLINEDKISAFQGTDKGSLEILKTESSNATDRSLSDLIPYGFGIHHAGLTKDDRSLSEDLFADGLLKVLVSTATLAWGVNLPAHTVIIKGTEMYSPEKSDWVMLPPQDILQMLGRAGRPRYDVNGEGIIITNQSDVRYYLAVLNQQLPIESQMISKVVDNLNAEIVLGNVTSLDEAVNWLGYSYLSVRMKQSPHLYNLQGSSGDMSDAELIRVNRNIVHTALNLLQNNGLVNYDSLSKSVQPTELGRISSHFYISYSSIAKYNRELTINSTLIDILRIFAMSEEFKNITVRQEEKTELEKLVERCPIPIKEKATDSLAKANILLQVYISKLRLEGFALNADMIYISQSAGRLFRALFEMCLRKGWPRLTKLLLTICKCVDSRMWPTNSPFRQFKRCPQEIIRRAEASGLPWNDFLLLKNAHEVGEALRSPKNGKVAFDLLQRFPKIGIHCAMQPVTNSLLRFELELQPTWIWDLDSSSYSETFLVLVEDTDGEQTIYHETLHVGRNAINSIVYLDFVVFLKQKMLPPNYFVSVISEKWLNCEYKIPVILSEIKLPKPFPPAISVSDSIKKSTKELQIDEFEALYNFHSFNKVQTEVFDTLYHETENALICATKGSGKTIMAELSLLNHWREGRGRAIYICPFKTKITELLKNWKKRFSHLAGGKLINAFSGNLQHDQKQLAQSHLILATPNEFEYLSRRWPERKNIQRIELIICDDIHEIGNEIIGPMYEIIITRMIFIATQLEKNIRIVGLGTPLANAKDFGEWLGAKKSSIFNFTALERQTPLTVDIETSILVKSPTSNRMALTEIVESSNRVASPDETITVFVTDRYECVSFATELVGLAVAKGIDLLRAEESSLHSYLNKVQDSNLKTLLQSGIGILYQGMHYSDRNVVRKLHEYKVISILVASRDCCFDAPSSSFVFVTTTQYFEGRENRYIDYPVNTILEMMGTAFTASNKQQAHAKLITTMQRKEYYKKFLCDGLPTESSLPYHVIDLLTTEFANQTLETKQDCIDLLTYTYLYRRIHANPSFYGIQDVTADEISSYLTELVEEAVTTMKETELISVEGEANDSTEIAEEVISPNNACLISAIHAVSCLTICNFSRAASRSLRMSGILEILSSSEEFKTLPLRLHDIKPLRKLYDISPLKLSSEFDPRSTTAKVFVLLQAHFSGLHLPMDLSLDLSEILSKAPSLAGTMVDILSMNGYLNATTAMDLSQMIVQGVWDTDSPLKQIPFFDTDILEKCKNHNVETVYDVMALEDEEREDIITLPENKLNKVAEFVNSYPNIELKYALDMSAPMKPHDKKMVTVTVSRDEEPETLNVSSKSLPHEKTEAWWIFIGEKSSRQLYAIRKIALTKMTQDYELEIELEDPGDHELTIWCVCDSYLDADKEVTFNVNIA</sequence>